<evidence type="ECO:0000256" key="1">
    <source>
        <dbReference type="ARBA" id="ARBA00010169"/>
    </source>
</evidence>
<comment type="similarity">
    <text evidence="1">Belongs to the CutA family.</text>
</comment>
<comment type="caution">
    <text evidence="2">The sequence shown here is derived from an EMBL/GenBank/DDBJ whole genome shotgun (WGS) entry which is preliminary data.</text>
</comment>
<sequence length="106" mass="11790">MTDACTIFTTAGSETEAEDIAQALLSEKLAACVQMTPIASRYVWKGELVREEEVLLLIKTRAELFEDVRSRVRALHSYETPEVLMVPVAAGDADYLAWLAESTARR</sequence>
<dbReference type="PANTHER" id="PTHR23419:SF8">
    <property type="entry name" value="FI09726P"/>
    <property type="match status" value="1"/>
</dbReference>
<dbReference type="Gene3D" id="3.30.70.120">
    <property type="match status" value="1"/>
</dbReference>
<accession>A0ABW4MXF5</accession>
<dbReference type="RefSeq" id="WP_377280554.1">
    <property type="nucleotide sequence ID" value="NZ_JBHRSI010000001.1"/>
</dbReference>
<dbReference type="InterPro" id="IPR015867">
    <property type="entry name" value="N-reg_PII/ATP_PRibTrfase_C"/>
</dbReference>
<keyword evidence="3" id="KW-1185">Reference proteome</keyword>
<name>A0ABW4MXF5_9CAUL</name>
<protein>
    <submittedName>
        <fullName evidence="2">Divalent-cation tolerance protein CutA</fullName>
    </submittedName>
</protein>
<reference evidence="3" key="1">
    <citation type="journal article" date="2019" name="Int. J. Syst. Evol. Microbiol.">
        <title>The Global Catalogue of Microorganisms (GCM) 10K type strain sequencing project: providing services to taxonomists for standard genome sequencing and annotation.</title>
        <authorList>
            <consortium name="The Broad Institute Genomics Platform"/>
            <consortium name="The Broad Institute Genome Sequencing Center for Infectious Disease"/>
            <person name="Wu L."/>
            <person name="Ma J."/>
        </authorList>
    </citation>
    <scope>NUCLEOTIDE SEQUENCE [LARGE SCALE GENOMIC DNA]</scope>
    <source>
        <strain evidence="3">DFY28</strain>
    </source>
</reference>
<organism evidence="2 3">
    <name type="scientific">Phenylobacterium terrae</name>
    <dbReference type="NCBI Taxonomy" id="2665495"/>
    <lineage>
        <taxon>Bacteria</taxon>
        <taxon>Pseudomonadati</taxon>
        <taxon>Pseudomonadota</taxon>
        <taxon>Alphaproteobacteria</taxon>
        <taxon>Caulobacterales</taxon>
        <taxon>Caulobacteraceae</taxon>
        <taxon>Phenylobacterium</taxon>
    </lineage>
</organism>
<evidence type="ECO:0000313" key="2">
    <source>
        <dbReference type="EMBL" id="MFD1782389.1"/>
    </source>
</evidence>
<dbReference type="InterPro" id="IPR011322">
    <property type="entry name" value="N-reg_PII-like_a/b"/>
</dbReference>
<dbReference type="InterPro" id="IPR004323">
    <property type="entry name" value="Ion_tolerance_CutA"/>
</dbReference>
<dbReference type="EMBL" id="JBHUEY010000001">
    <property type="protein sequence ID" value="MFD1782389.1"/>
    <property type="molecule type" value="Genomic_DNA"/>
</dbReference>
<gene>
    <name evidence="2" type="primary">cutA</name>
    <name evidence="2" type="ORF">ACFSC0_03200</name>
</gene>
<proteinExistence type="inferred from homology"/>
<evidence type="ECO:0000313" key="3">
    <source>
        <dbReference type="Proteomes" id="UP001597237"/>
    </source>
</evidence>
<dbReference type="PANTHER" id="PTHR23419">
    <property type="entry name" value="DIVALENT CATION TOLERANCE CUTA-RELATED"/>
    <property type="match status" value="1"/>
</dbReference>
<dbReference type="Pfam" id="PF03091">
    <property type="entry name" value="CutA1"/>
    <property type="match status" value="1"/>
</dbReference>
<dbReference type="Proteomes" id="UP001597237">
    <property type="component" value="Unassembled WGS sequence"/>
</dbReference>
<dbReference type="SUPFAM" id="SSF54913">
    <property type="entry name" value="GlnB-like"/>
    <property type="match status" value="1"/>
</dbReference>